<dbReference type="EMBL" id="RDQZ01000051">
    <property type="protein sequence ID" value="RXH05064.1"/>
    <property type="molecule type" value="Genomic_DNA"/>
</dbReference>
<dbReference type="EMBL" id="CP030053">
    <property type="protein sequence ID" value="QAU44758.1"/>
    <property type="molecule type" value="Genomic_DNA"/>
</dbReference>
<name>A0AAE5WX52_9BRAD</name>
<dbReference type="KEGG" id="bgz:XH91_04945"/>
<reference evidence="2 4" key="2">
    <citation type="submission" date="2018-10" db="EMBL/GenBank/DDBJ databases">
        <title>Bradyrhizobium sp. nov., effective nodules isolated from peanut in China.</title>
        <authorList>
            <person name="Li Y."/>
        </authorList>
    </citation>
    <scope>NUCLEOTIDE SEQUENCE [LARGE SCALE GENOMIC DNA]</scope>
    <source>
        <strain evidence="2 4">CCBAU 53426</strain>
    </source>
</reference>
<organism evidence="1 3">
    <name type="scientific">Bradyrhizobium guangzhouense</name>
    <dbReference type="NCBI Taxonomy" id="1325095"/>
    <lineage>
        <taxon>Bacteria</taxon>
        <taxon>Pseudomonadati</taxon>
        <taxon>Pseudomonadota</taxon>
        <taxon>Alphaproteobacteria</taxon>
        <taxon>Hyphomicrobiales</taxon>
        <taxon>Nitrobacteraceae</taxon>
        <taxon>Bradyrhizobium</taxon>
    </lineage>
</organism>
<dbReference type="Proteomes" id="UP000288972">
    <property type="component" value="Chromosome"/>
</dbReference>
<protein>
    <submittedName>
        <fullName evidence="1">Uncharacterized protein</fullName>
    </submittedName>
</protein>
<evidence type="ECO:0000313" key="2">
    <source>
        <dbReference type="EMBL" id="RXH05064.1"/>
    </source>
</evidence>
<reference evidence="1 3" key="1">
    <citation type="submission" date="2018-06" db="EMBL/GenBank/DDBJ databases">
        <title>Comparative genomics of rhizobia nodulating Arachis hypogaea in China.</title>
        <authorList>
            <person name="Li Y."/>
        </authorList>
    </citation>
    <scope>NUCLEOTIDE SEQUENCE [LARGE SCALE GENOMIC DNA]</scope>
    <source>
        <strain evidence="1 3">CCBAU 51670</strain>
    </source>
</reference>
<keyword evidence="4" id="KW-1185">Reference proteome</keyword>
<sequence length="60" mass="6390">MIDLMTIALDAAVATLPEPVHSSHVNALAESILRTAGAGERDMGNLQRIALLELQLARPN</sequence>
<accession>A0AAE5WX52</accession>
<evidence type="ECO:0000313" key="3">
    <source>
        <dbReference type="Proteomes" id="UP000288972"/>
    </source>
</evidence>
<proteinExistence type="predicted"/>
<gene>
    <name evidence="2" type="ORF">EAS56_35970</name>
    <name evidence="1" type="ORF">XH91_04945</name>
</gene>
<dbReference type="AlphaFoldDB" id="A0AAE5WX52"/>
<dbReference type="Proteomes" id="UP000290401">
    <property type="component" value="Unassembled WGS sequence"/>
</dbReference>
<evidence type="ECO:0000313" key="1">
    <source>
        <dbReference type="EMBL" id="QAU44758.1"/>
    </source>
</evidence>
<evidence type="ECO:0000313" key="4">
    <source>
        <dbReference type="Proteomes" id="UP000290401"/>
    </source>
</evidence>